<evidence type="ECO:0000313" key="1">
    <source>
        <dbReference type="EMBL" id="SNX98736.1"/>
    </source>
</evidence>
<gene>
    <name evidence="1" type="ORF">SAMN06893097_11231</name>
</gene>
<dbReference type="AlphaFoldDB" id="A0A285EKZ3"/>
<dbReference type="CDD" id="cd03801">
    <property type="entry name" value="GT4_PimA-like"/>
    <property type="match status" value="1"/>
</dbReference>
<dbReference type="EMBL" id="OBDO01000012">
    <property type="protein sequence ID" value="SNX98736.1"/>
    <property type="molecule type" value="Genomic_DNA"/>
</dbReference>
<dbReference type="Gene3D" id="3.40.50.2000">
    <property type="entry name" value="Glycogen Phosphorylase B"/>
    <property type="match status" value="1"/>
</dbReference>
<keyword evidence="2" id="KW-1185">Reference proteome</keyword>
<protein>
    <submittedName>
        <fullName evidence="1">Glycosyl transferases group 1</fullName>
    </submittedName>
</protein>
<organism evidence="1 2">
    <name type="scientific">Geodermatophilus sabuli</name>
    <dbReference type="NCBI Taxonomy" id="1564158"/>
    <lineage>
        <taxon>Bacteria</taxon>
        <taxon>Bacillati</taxon>
        <taxon>Actinomycetota</taxon>
        <taxon>Actinomycetes</taxon>
        <taxon>Geodermatophilales</taxon>
        <taxon>Geodermatophilaceae</taxon>
        <taxon>Geodermatophilus</taxon>
    </lineage>
</organism>
<dbReference type="OrthoDB" id="5142720at2"/>
<dbReference type="PANTHER" id="PTHR12526">
    <property type="entry name" value="GLYCOSYLTRANSFERASE"/>
    <property type="match status" value="1"/>
</dbReference>
<reference evidence="1 2" key="1">
    <citation type="submission" date="2017-09" db="EMBL/GenBank/DDBJ databases">
        <authorList>
            <person name="Ehlers B."/>
            <person name="Leendertz F.H."/>
        </authorList>
    </citation>
    <scope>NUCLEOTIDE SEQUENCE [LARGE SCALE GENOMIC DNA]</scope>
    <source>
        <strain evidence="1 2">DSM 46844</strain>
    </source>
</reference>
<keyword evidence="1" id="KW-0808">Transferase</keyword>
<dbReference type="RefSeq" id="WP_143426736.1">
    <property type="nucleotide sequence ID" value="NZ_JACHXB010000008.1"/>
</dbReference>
<dbReference type="SUPFAM" id="SSF53756">
    <property type="entry name" value="UDP-Glycosyltransferase/glycogen phosphorylase"/>
    <property type="match status" value="1"/>
</dbReference>
<name>A0A285EKZ3_9ACTN</name>
<dbReference type="Pfam" id="PF13692">
    <property type="entry name" value="Glyco_trans_1_4"/>
    <property type="match status" value="1"/>
</dbReference>
<dbReference type="PANTHER" id="PTHR12526:SF600">
    <property type="entry name" value="GLYCOSYL TRANSFERASE GROUP 1"/>
    <property type="match status" value="1"/>
</dbReference>
<evidence type="ECO:0000313" key="2">
    <source>
        <dbReference type="Proteomes" id="UP000219514"/>
    </source>
</evidence>
<dbReference type="Proteomes" id="UP000219514">
    <property type="component" value="Unassembled WGS sequence"/>
</dbReference>
<proteinExistence type="predicted"/>
<sequence length="392" mass="43320">MSVSPFLPFPGIPHAGGEFFRRHAELLSEDHDLVVVSPRVPDNELAFERAPEVPYQRLLVEPRARRRPLAALAARAVPFLAARAFAHACLTDERVTAALRAADRVELQWFSSVILAARIRRAVPDTPLVGVFHDVVSQGHQRRAISGHLPWRSRTVALLRWLVAIPLEWRAMRALQTAVVLSDKDEMLLRRRGGSARVLVVSPPLDSDDMPDRLEQDRSIEPRVLFVGALGRPENHDAAMWFLRDIWPRIRSSVAEARLTLAGAGARPSLVEQAARHDGVEVTGYVDSLGPYYRQASVVVAPLRMGAGVKLKCVTAMLWGVPVVATRVGAEGVDGPGVFLAVEDDVRCLADAVVKVLGDPASAAEVRARAHDWAHRTYSSQAYRRTLKRLYD</sequence>
<accession>A0A285EKZ3</accession>
<dbReference type="GO" id="GO:0016757">
    <property type="term" value="F:glycosyltransferase activity"/>
    <property type="evidence" value="ECO:0007669"/>
    <property type="project" value="TreeGrafter"/>
</dbReference>